<dbReference type="EMBL" id="NEXC01000010">
    <property type="protein sequence ID" value="PSN83975.1"/>
    <property type="molecule type" value="Genomic_DNA"/>
</dbReference>
<proteinExistence type="inferred from homology"/>
<reference evidence="2 3" key="1">
    <citation type="submission" date="2017-04" db="EMBL/GenBank/DDBJ databases">
        <title>Novel microbial lineages endemic to geothermal iron-oxide mats fill important gaps in the evolutionary history of Archaea.</title>
        <authorList>
            <person name="Jay Z.J."/>
            <person name="Beam J.P."/>
            <person name="Dlakic M."/>
            <person name="Rusch D.B."/>
            <person name="Kozubal M.A."/>
            <person name="Inskeep W.P."/>
        </authorList>
    </citation>
    <scope>NUCLEOTIDE SEQUENCE [LARGE SCALE GENOMIC DNA]</scope>
    <source>
        <strain evidence="2">OSP_D</strain>
    </source>
</reference>
<dbReference type="GO" id="GO:0019239">
    <property type="term" value="F:deaminase activity"/>
    <property type="evidence" value="ECO:0007669"/>
    <property type="project" value="TreeGrafter"/>
</dbReference>
<dbReference type="PANTHER" id="PTHR11803:SF39">
    <property type="entry name" value="2-IMINOBUTANOATE_2-IMINOPROPANOATE DEAMINASE"/>
    <property type="match status" value="1"/>
</dbReference>
<accession>A0A2R6ACA2</accession>
<dbReference type="PANTHER" id="PTHR11803">
    <property type="entry name" value="2-IMINOBUTANOATE/2-IMINOPROPANOATE DEAMINASE RIDA"/>
    <property type="match status" value="1"/>
</dbReference>
<name>A0A2R6ACA2_9ARCH</name>
<comment type="similarity">
    <text evidence="1">Belongs to the RutC family.</text>
</comment>
<dbReference type="Gene3D" id="3.30.1330.40">
    <property type="entry name" value="RutC-like"/>
    <property type="match status" value="1"/>
</dbReference>
<dbReference type="InterPro" id="IPR006175">
    <property type="entry name" value="YjgF/YER057c/UK114"/>
</dbReference>
<dbReference type="CDD" id="cd00448">
    <property type="entry name" value="YjgF_YER057c_UK114_family"/>
    <property type="match status" value="1"/>
</dbReference>
<gene>
    <name evidence="2" type="ORF">B9Q01_02690</name>
</gene>
<dbReference type="Proteomes" id="UP000240880">
    <property type="component" value="Unassembled WGS sequence"/>
</dbReference>
<dbReference type="AlphaFoldDB" id="A0A2R6ACA2"/>
<dbReference type="FunFam" id="3.30.1330.40:FF:000001">
    <property type="entry name" value="L-PSP family endoribonuclease"/>
    <property type="match status" value="1"/>
</dbReference>
<evidence type="ECO:0000313" key="2">
    <source>
        <dbReference type="EMBL" id="PSN83975.1"/>
    </source>
</evidence>
<dbReference type="GO" id="GO:0005829">
    <property type="term" value="C:cytosol"/>
    <property type="evidence" value="ECO:0007669"/>
    <property type="project" value="TreeGrafter"/>
</dbReference>
<organism evidence="2 3">
    <name type="scientific">Candidatus Marsarchaeota G1 archaeon OSP_D</name>
    <dbReference type="NCBI Taxonomy" id="1978155"/>
    <lineage>
        <taxon>Archaea</taxon>
        <taxon>Candidatus Marsarchaeota</taxon>
        <taxon>Candidatus Marsarchaeota group 1</taxon>
    </lineage>
</organism>
<sequence length="127" mass="13930">MPKKVVQSQKFPKPVGPYSVVTEAGGFVFVSGQVALDRATGQVSGKSVAEQTRTILENIKLILEECGASLKDVVKANVYLADISTFNEMNEVYKQYFPENPPARTTVQATLAKKEYLVEIDVIAYKG</sequence>
<dbReference type="SUPFAM" id="SSF55298">
    <property type="entry name" value="YjgF-like"/>
    <property type="match status" value="1"/>
</dbReference>
<dbReference type="InterPro" id="IPR035959">
    <property type="entry name" value="RutC-like_sf"/>
</dbReference>
<evidence type="ECO:0008006" key="4">
    <source>
        <dbReference type="Google" id="ProtNLM"/>
    </source>
</evidence>
<dbReference type="NCBIfam" id="TIGR00004">
    <property type="entry name" value="Rid family detoxifying hydrolase"/>
    <property type="match status" value="1"/>
</dbReference>
<protein>
    <recommendedName>
        <fullName evidence="4">Deaminase</fullName>
    </recommendedName>
</protein>
<dbReference type="Pfam" id="PF01042">
    <property type="entry name" value="Ribonuc_L-PSP"/>
    <property type="match status" value="1"/>
</dbReference>
<evidence type="ECO:0000256" key="1">
    <source>
        <dbReference type="ARBA" id="ARBA00010552"/>
    </source>
</evidence>
<dbReference type="InterPro" id="IPR006056">
    <property type="entry name" value="RidA"/>
</dbReference>
<comment type="caution">
    <text evidence="2">The sequence shown here is derived from an EMBL/GenBank/DDBJ whole genome shotgun (WGS) entry which is preliminary data.</text>
</comment>
<evidence type="ECO:0000313" key="3">
    <source>
        <dbReference type="Proteomes" id="UP000240880"/>
    </source>
</evidence>